<feature type="compositionally biased region" description="Gly residues" evidence="1">
    <location>
        <begin position="88"/>
        <end position="113"/>
    </location>
</feature>
<organism evidence="2 3">
    <name type="scientific">Ectocarpus siliculosus</name>
    <name type="common">Brown alga</name>
    <name type="synonym">Conferva siliculosa</name>
    <dbReference type="NCBI Taxonomy" id="2880"/>
    <lineage>
        <taxon>Eukaryota</taxon>
        <taxon>Sar</taxon>
        <taxon>Stramenopiles</taxon>
        <taxon>Ochrophyta</taxon>
        <taxon>PX clade</taxon>
        <taxon>Phaeophyceae</taxon>
        <taxon>Ectocarpales</taxon>
        <taxon>Ectocarpaceae</taxon>
        <taxon>Ectocarpus</taxon>
    </lineage>
</organism>
<feature type="compositionally biased region" description="Basic and acidic residues" evidence="1">
    <location>
        <begin position="870"/>
        <end position="881"/>
    </location>
</feature>
<feature type="region of interest" description="Disordered" evidence="1">
    <location>
        <begin position="1112"/>
        <end position="1155"/>
    </location>
</feature>
<feature type="compositionally biased region" description="Low complexity" evidence="1">
    <location>
        <begin position="512"/>
        <end position="531"/>
    </location>
</feature>
<feature type="compositionally biased region" description="Basic and acidic residues" evidence="1">
    <location>
        <begin position="77"/>
        <end position="86"/>
    </location>
</feature>
<feature type="region of interest" description="Disordered" evidence="1">
    <location>
        <begin position="1"/>
        <end position="21"/>
    </location>
</feature>
<feature type="region of interest" description="Disordered" evidence="1">
    <location>
        <begin position="361"/>
        <end position="762"/>
    </location>
</feature>
<feature type="compositionally biased region" description="Acidic residues" evidence="1">
    <location>
        <begin position="397"/>
        <end position="412"/>
    </location>
</feature>
<feature type="compositionally biased region" description="Low complexity" evidence="1">
    <location>
        <begin position="414"/>
        <end position="447"/>
    </location>
</feature>
<reference evidence="2 3" key="1">
    <citation type="journal article" date="2010" name="Nature">
        <title>The Ectocarpus genome and the independent evolution of multicellularity in brown algae.</title>
        <authorList>
            <person name="Cock J.M."/>
            <person name="Sterck L."/>
            <person name="Rouze P."/>
            <person name="Scornet D."/>
            <person name="Allen A.E."/>
            <person name="Amoutzias G."/>
            <person name="Anthouard V."/>
            <person name="Artiguenave F."/>
            <person name="Aury J.M."/>
            <person name="Badger J.H."/>
            <person name="Beszteri B."/>
            <person name="Billiau K."/>
            <person name="Bonnet E."/>
            <person name="Bothwell J.H."/>
            <person name="Bowler C."/>
            <person name="Boyen C."/>
            <person name="Brownlee C."/>
            <person name="Carrano C.J."/>
            <person name="Charrier B."/>
            <person name="Cho G.Y."/>
            <person name="Coelho S.M."/>
            <person name="Collen J."/>
            <person name="Corre E."/>
            <person name="Da Silva C."/>
            <person name="Delage L."/>
            <person name="Delaroque N."/>
            <person name="Dittami S.M."/>
            <person name="Doulbeau S."/>
            <person name="Elias M."/>
            <person name="Farnham G."/>
            <person name="Gachon C.M."/>
            <person name="Gschloessl B."/>
            <person name="Heesch S."/>
            <person name="Jabbari K."/>
            <person name="Jubin C."/>
            <person name="Kawai H."/>
            <person name="Kimura K."/>
            <person name="Kloareg B."/>
            <person name="Kupper F.C."/>
            <person name="Lang D."/>
            <person name="Le Bail A."/>
            <person name="Leblanc C."/>
            <person name="Lerouge P."/>
            <person name="Lohr M."/>
            <person name="Lopez P.J."/>
            <person name="Martens C."/>
            <person name="Maumus F."/>
            <person name="Michel G."/>
            <person name="Miranda-Saavedra D."/>
            <person name="Morales J."/>
            <person name="Moreau H."/>
            <person name="Motomura T."/>
            <person name="Nagasato C."/>
            <person name="Napoli C.A."/>
            <person name="Nelson D.R."/>
            <person name="Nyvall-Collen P."/>
            <person name="Peters A.F."/>
            <person name="Pommier C."/>
            <person name="Potin P."/>
            <person name="Poulain J."/>
            <person name="Quesneville H."/>
            <person name="Read B."/>
            <person name="Rensing S.A."/>
            <person name="Ritter A."/>
            <person name="Rousvoal S."/>
            <person name="Samanta M."/>
            <person name="Samson G."/>
            <person name="Schroeder D.C."/>
            <person name="Segurens B."/>
            <person name="Strittmatter M."/>
            <person name="Tonon T."/>
            <person name="Tregear J.W."/>
            <person name="Valentin K."/>
            <person name="von Dassow P."/>
            <person name="Yamagishi T."/>
            <person name="Van de Peer Y."/>
            <person name="Wincker P."/>
        </authorList>
    </citation>
    <scope>NUCLEOTIDE SEQUENCE [LARGE SCALE GENOMIC DNA]</scope>
    <source>
        <strain evidence="3">Ec32 / CCAP1310/4</strain>
    </source>
</reference>
<feature type="compositionally biased region" description="Basic and acidic residues" evidence="1">
    <location>
        <begin position="235"/>
        <end position="256"/>
    </location>
</feature>
<feature type="compositionally biased region" description="Polar residues" evidence="1">
    <location>
        <begin position="894"/>
        <end position="907"/>
    </location>
</feature>
<feature type="compositionally biased region" description="Basic and acidic residues" evidence="1">
    <location>
        <begin position="694"/>
        <end position="707"/>
    </location>
</feature>
<feature type="compositionally biased region" description="Low complexity" evidence="1">
    <location>
        <begin position="825"/>
        <end position="842"/>
    </location>
</feature>
<dbReference type="AlphaFoldDB" id="D8LIY9"/>
<feature type="compositionally biased region" description="Basic and acidic residues" evidence="1">
    <location>
        <begin position="943"/>
        <end position="953"/>
    </location>
</feature>
<name>D8LIY9_ECTSI</name>
<feature type="region of interest" description="Disordered" evidence="1">
    <location>
        <begin position="77"/>
        <end position="131"/>
    </location>
</feature>
<feature type="region of interest" description="Disordered" evidence="1">
    <location>
        <begin position="235"/>
        <end position="305"/>
    </location>
</feature>
<dbReference type="OMA" id="NTEEEWP"/>
<feature type="compositionally biased region" description="Basic residues" evidence="1">
    <location>
        <begin position="1134"/>
        <end position="1145"/>
    </location>
</feature>
<feature type="compositionally biased region" description="Basic and acidic residues" evidence="1">
    <location>
        <begin position="329"/>
        <end position="346"/>
    </location>
</feature>
<evidence type="ECO:0000256" key="1">
    <source>
        <dbReference type="SAM" id="MobiDB-lite"/>
    </source>
</evidence>
<feature type="region of interest" description="Disordered" evidence="1">
    <location>
        <begin position="943"/>
        <end position="981"/>
    </location>
</feature>
<feature type="compositionally biased region" description="Gly residues" evidence="1">
    <location>
        <begin position="649"/>
        <end position="663"/>
    </location>
</feature>
<dbReference type="OrthoDB" id="10487359at2759"/>
<dbReference type="EMBL" id="FN648409">
    <property type="protein sequence ID" value="CBN76873.2"/>
    <property type="molecule type" value="Genomic_DNA"/>
</dbReference>
<feature type="compositionally biased region" description="Basic and acidic residues" evidence="1">
    <location>
        <begin position="500"/>
        <end position="510"/>
    </location>
</feature>
<feature type="compositionally biased region" description="Low complexity" evidence="1">
    <location>
        <begin position="361"/>
        <end position="376"/>
    </location>
</feature>
<gene>
    <name evidence="2" type="ORF">Esi_0023_0128</name>
</gene>
<dbReference type="InParanoid" id="D8LIY9"/>
<feature type="compositionally biased region" description="Basic and acidic residues" evidence="1">
    <location>
        <begin position="7"/>
        <end position="20"/>
    </location>
</feature>
<feature type="non-terminal residue" evidence="2">
    <location>
        <position position="1"/>
    </location>
</feature>
<feature type="compositionally biased region" description="Acidic residues" evidence="1">
    <location>
        <begin position="629"/>
        <end position="639"/>
    </location>
</feature>
<feature type="region of interest" description="Disordered" evidence="1">
    <location>
        <begin position="326"/>
        <end position="346"/>
    </location>
</feature>
<feature type="compositionally biased region" description="Low complexity" evidence="1">
    <location>
        <begin position="460"/>
        <end position="470"/>
    </location>
</feature>
<evidence type="ECO:0000313" key="3">
    <source>
        <dbReference type="Proteomes" id="UP000002630"/>
    </source>
</evidence>
<feature type="compositionally biased region" description="Low complexity" evidence="1">
    <location>
        <begin position="1146"/>
        <end position="1155"/>
    </location>
</feature>
<feature type="compositionally biased region" description="Low complexity" evidence="1">
    <location>
        <begin position="731"/>
        <end position="746"/>
    </location>
</feature>
<dbReference type="EMBL" id="FN649733">
    <property type="protein sequence ID" value="CBN76873.2"/>
    <property type="molecule type" value="Genomic_DNA"/>
</dbReference>
<protein>
    <submittedName>
        <fullName evidence="2">Uncharacterized protein</fullName>
    </submittedName>
</protein>
<feature type="region of interest" description="Disordered" evidence="1">
    <location>
        <begin position="825"/>
        <end position="922"/>
    </location>
</feature>
<proteinExistence type="predicted"/>
<sequence length="1155" mass="118934">MSGGHANSRDQDREDRRLAEMDAMGSEVFNLKLAVQEYEDRLAKLYQTEDRSKWRGPATLLTDLEAADQEVDRLENTVSKLRDQLHGVRGGGGSSSDGGAGAGAGGGGGGGGDGEYDSTLWPDTPRHQASVEELREQIAGLEEDNRVLASAAGWELCGASEGEEDDALLVPTGPSQRVQAIEGLSNRMKKLSALLDSTLEREADARAAAEDAYSRMEDAIARTEELEVAVSLYKKEKESAQGRESALRTEMEEARSRAANRPPPADKEGDGEAVSAGAGVEKASMRATTGTNTEEEWPAVDAASDKLEALEADVKRWQETCDHANAQMLKEKSLAEETARRLSEKEAAVRELNARITAMEAAAAEAEAAAAAAAAAPSAVGAGGRSPTGVRQSRNPEEDETVSSDQEGEMEGDGVSSYAPPASVAAAGAAAAAASSDSNSGSVRSAALTDNDGTWKGRARASADTVTAADDAVRRITPGAGAADDGDDDLDVSSPSSSRCEGDGHGRADGELAVTAASVSAAAADSPSDLVSGEDDFHDDKRAGQGESRGGTRRPQQQQRSPRGADAGCKTKEPAGGRGGVPAGEQQLRQKQHDAETLDLEYLSGSSGRRRTRRRRREEIAPLVGGGDGDGDTDEDELSTAECSAETGVVGGGGGAGGGGNAVGVGFDFSSEVQEEGEEDGRGQEGEQQPVGVRLDRSDGLDRKDQRLAFSREAAHALPPVSPAAEDDAEQQQQQQHNGWQHTQDQGTSVISPGQRPATGAAATAVVLGSDELAAATLRAESAALRAEASAQRAALAAKSARVDREGAEMSALEANAAVAAMAQGTKSATGAGADPAATAAPVHGSFGGGNVSPRPPAGRESPTASLQHQEQEQPSRDGIMHHHRPAREEDTEASSLGSGVTRSSEAGSGRLRASGRAQDVDYWNRPATMAAAMAAVAAVARGDESAQRERRTGGAKPKPSAASLLNGGSETGKRLATTGGGAARGEGIDIVLNNDHGSFAGTLTGRSSSEASFGAPPLPLSEAAATVSREASRRRQRILKHVEVGRGGQEHYHDAAAAAVRRCNSPAETSGPSFGGVPADASATDGGGAVLVDDGFYGDCFSPLERRSALAMPPRTIPHPRGWDGGAVGTSRPKAKATKKRKNRSTAAAAAAAA</sequence>
<accession>D8LIY9</accession>
<evidence type="ECO:0000313" key="2">
    <source>
        <dbReference type="EMBL" id="CBN76873.2"/>
    </source>
</evidence>
<dbReference type="Proteomes" id="UP000002630">
    <property type="component" value="Linkage Group LG08"/>
</dbReference>
<feature type="compositionally biased region" description="Low complexity" evidence="1">
    <location>
        <begin position="553"/>
        <end position="564"/>
    </location>
</feature>
<keyword evidence="3" id="KW-1185">Reference proteome</keyword>
<feature type="non-terminal residue" evidence="2">
    <location>
        <position position="1155"/>
    </location>
</feature>